<sequence length="146" mass="15197">MDTISLGLVLVIGLAFWGGWPLVAQASDIKDPLVRGFLVNAVTAIGFLPFLLGKMSGGVLNSSGGRILIVAGLFNFAGHLLFPKLQTMAGSQVSIYMTMIPALVIAASAVGGPIFYADAVTIPKIFFTLIIVIGIIGLAYTSVSLN</sequence>
<organism evidence="2 3">
    <name type="scientific">Candidatus Giovannonibacteria bacterium GW2011_GWA1_44_25</name>
    <dbReference type="NCBI Taxonomy" id="1618645"/>
    <lineage>
        <taxon>Bacteria</taxon>
        <taxon>Candidatus Giovannoniibacteriota</taxon>
    </lineage>
</organism>
<feature type="transmembrane region" description="Helical" evidence="1">
    <location>
        <begin position="36"/>
        <end position="53"/>
    </location>
</feature>
<reference evidence="2 3" key="1">
    <citation type="journal article" date="2015" name="Nature">
        <title>rRNA introns, odd ribosomes, and small enigmatic genomes across a large radiation of phyla.</title>
        <authorList>
            <person name="Brown C.T."/>
            <person name="Hug L.A."/>
            <person name="Thomas B.C."/>
            <person name="Sharon I."/>
            <person name="Castelle C.J."/>
            <person name="Singh A."/>
            <person name="Wilkins M.J."/>
            <person name="Williams K.H."/>
            <person name="Banfield J.F."/>
        </authorList>
    </citation>
    <scope>NUCLEOTIDE SEQUENCE [LARGE SCALE GENOMIC DNA]</scope>
</reference>
<feature type="transmembrane region" description="Helical" evidence="1">
    <location>
        <begin position="125"/>
        <end position="143"/>
    </location>
</feature>
<keyword evidence="1" id="KW-0472">Membrane</keyword>
<keyword evidence="1" id="KW-0812">Transmembrane</keyword>
<keyword evidence="1" id="KW-1133">Transmembrane helix</keyword>
<comment type="caution">
    <text evidence="2">The sequence shown here is derived from an EMBL/GenBank/DDBJ whole genome shotgun (WGS) entry which is preliminary data.</text>
</comment>
<evidence type="ECO:0000256" key="1">
    <source>
        <dbReference type="SAM" id="Phobius"/>
    </source>
</evidence>
<dbReference type="EMBL" id="LCIR01000001">
    <property type="protein sequence ID" value="KKT60449.1"/>
    <property type="molecule type" value="Genomic_DNA"/>
</dbReference>
<feature type="transmembrane region" description="Helical" evidence="1">
    <location>
        <begin position="94"/>
        <end position="116"/>
    </location>
</feature>
<gene>
    <name evidence="2" type="ORF">UW53_C0001G0099</name>
</gene>
<dbReference type="AlphaFoldDB" id="A0A0G1LKI5"/>
<accession>A0A0G1LKI5</accession>
<protein>
    <recommendedName>
        <fullName evidence="4">EamA domain-containing protein</fullName>
    </recommendedName>
</protein>
<name>A0A0G1LKI5_9BACT</name>
<evidence type="ECO:0000313" key="3">
    <source>
        <dbReference type="Proteomes" id="UP000034087"/>
    </source>
</evidence>
<dbReference type="Proteomes" id="UP000034087">
    <property type="component" value="Unassembled WGS sequence"/>
</dbReference>
<evidence type="ECO:0008006" key="4">
    <source>
        <dbReference type="Google" id="ProtNLM"/>
    </source>
</evidence>
<evidence type="ECO:0000313" key="2">
    <source>
        <dbReference type="EMBL" id="KKT60449.1"/>
    </source>
</evidence>
<proteinExistence type="predicted"/>
<feature type="transmembrane region" description="Helical" evidence="1">
    <location>
        <begin position="65"/>
        <end position="82"/>
    </location>
</feature>